<dbReference type="InterPro" id="IPR036526">
    <property type="entry name" value="C-N_Hydrolase_sf"/>
</dbReference>
<dbReference type="PROSITE" id="PS50263">
    <property type="entry name" value="CN_HYDROLASE"/>
    <property type="match status" value="1"/>
</dbReference>
<sequence>MSAPVRVAAVQLCSGADVAANNAAIAAAVRAAAQSGARLVCLPEAANLLLRDNRDYPGTCLPEAQDPTLALCASLARELGIWLHTGSLLLRTEDGTRIWNRSHVIDPRGQVVARYDKLHTFDVRLGGAGDFQESASVRPGQGAPTVVEIVPLGLRLGLSICYDLRFGHLYEALAQAGADVLLIPASFSVVTGPLHWEVLLRARAIETCSYVVAPAQCGQRDGVSTYGHSRIVAPFGQVLAAAGDDPTVLGTSLDPAEVVEARRRLPTLSQRRPLLPAHRIRIGD</sequence>
<evidence type="ECO:0000313" key="4">
    <source>
        <dbReference type="Proteomes" id="UP000292627"/>
    </source>
</evidence>
<name>A0A4Q8LBF9_9GAMM</name>
<dbReference type="GO" id="GO:0016811">
    <property type="term" value="F:hydrolase activity, acting on carbon-nitrogen (but not peptide) bonds, in linear amides"/>
    <property type="evidence" value="ECO:0007669"/>
    <property type="project" value="InterPro"/>
</dbReference>
<dbReference type="RefSeq" id="WP_130551333.1">
    <property type="nucleotide sequence ID" value="NZ_SHMC01000003.1"/>
</dbReference>
<dbReference type="PANTHER" id="PTHR23088">
    <property type="entry name" value="NITRILASE-RELATED"/>
    <property type="match status" value="1"/>
</dbReference>
<dbReference type="PANTHER" id="PTHR23088:SF27">
    <property type="entry name" value="DEAMINATED GLUTATHIONE AMIDASE"/>
    <property type="match status" value="1"/>
</dbReference>
<keyword evidence="1 3" id="KW-0378">Hydrolase</keyword>
<accession>A0A4Q8LBF9</accession>
<evidence type="ECO:0000313" key="3">
    <source>
        <dbReference type="EMBL" id="TAA25714.1"/>
    </source>
</evidence>
<dbReference type="AlphaFoldDB" id="A0A4Q8LBF9"/>
<evidence type="ECO:0000256" key="1">
    <source>
        <dbReference type="ARBA" id="ARBA00022801"/>
    </source>
</evidence>
<evidence type="ECO:0000259" key="2">
    <source>
        <dbReference type="PROSITE" id="PS50263"/>
    </source>
</evidence>
<dbReference type="SUPFAM" id="SSF56317">
    <property type="entry name" value="Carbon-nitrogen hydrolase"/>
    <property type="match status" value="1"/>
</dbReference>
<dbReference type="Pfam" id="PF00795">
    <property type="entry name" value="CN_hydrolase"/>
    <property type="match status" value="1"/>
</dbReference>
<dbReference type="InterPro" id="IPR003010">
    <property type="entry name" value="C-N_Hydrolase"/>
</dbReference>
<dbReference type="EMBL" id="SHMC01000003">
    <property type="protein sequence ID" value="TAA25714.1"/>
    <property type="molecule type" value="Genomic_DNA"/>
</dbReference>
<dbReference type="InterPro" id="IPR045254">
    <property type="entry name" value="Nit1/2_C-N_Hydrolase"/>
</dbReference>
<proteinExistence type="predicted"/>
<dbReference type="OrthoDB" id="9811121at2"/>
<organism evidence="3 4">
    <name type="scientific">Pseudoxanthomonas winnipegensis</name>
    <dbReference type="NCBI Taxonomy" id="2480810"/>
    <lineage>
        <taxon>Bacteria</taxon>
        <taxon>Pseudomonadati</taxon>
        <taxon>Pseudomonadota</taxon>
        <taxon>Gammaproteobacteria</taxon>
        <taxon>Lysobacterales</taxon>
        <taxon>Lysobacteraceae</taxon>
        <taxon>Pseudoxanthomonas</taxon>
    </lineage>
</organism>
<dbReference type="CDD" id="cd07572">
    <property type="entry name" value="nit"/>
    <property type="match status" value="1"/>
</dbReference>
<gene>
    <name evidence="3" type="ORF">EA660_09750</name>
</gene>
<protein>
    <submittedName>
        <fullName evidence="3">Carbon-nitrogen hydrolase family protein</fullName>
    </submittedName>
</protein>
<feature type="domain" description="CN hydrolase" evidence="2">
    <location>
        <begin position="5"/>
        <end position="255"/>
    </location>
</feature>
<comment type="caution">
    <text evidence="3">The sequence shown here is derived from an EMBL/GenBank/DDBJ whole genome shotgun (WGS) entry which is preliminary data.</text>
</comment>
<dbReference type="Gene3D" id="3.60.110.10">
    <property type="entry name" value="Carbon-nitrogen hydrolase"/>
    <property type="match status" value="1"/>
</dbReference>
<dbReference type="Proteomes" id="UP000292627">
    <property type="component" value="Unassembled WGS sequence"/>
</dbReference>
<reference evidence="3 4" key="1">
    <citation type="submission" date="2019-02" db="EMBL/GenBank/DDBJ databases">
        <title>WGS of Pseudoxanthomonas species novum from clinical isolates.</title>
        <authorList>
            <person name="Bernier A.-M."/>
            <person name="Bernard K."/>
            <person name="Vachon A."/>
        </authorList>
    </citation>
    <scope>NUCLEOTIDE SEQUENCE [LARGE SCALE GENOMIC DNA]</scope>
    <source>
        <strain evidence="3 4">NML171200</strain>
    </source>
</reference>